<dbReference type="KEGG" id="ngr:NAEGRDRAFT_67221"/>
<name>D2VEB6_NAEGR</name>
<protein>
    <submittedName>
        <fullName evidence="1">Predicted protein</fullName>
    </submittedName>
</protein>
<dbReference type="Proteomes" id="UP000006671">
    <property type="component" value="Unassembled WGS sequence"/>
</dbReference>
<dbReference type="SUPFAM" id="SSF48452">
    <property type="entry name" value="TPR-like"/>
    <property type="match status" value="1"/>
</dbReference>
<dbReference type="EMBL" id="GG738866">
    <property type="protein sequence ID" value="EFC44769.1"/>
    <property type="molecule type" value="Genomic_DNA"/>
</dbReference>
<proteinExistence type="predicted"/>
<dbReference type="GeneID" id="8848911"/>
<dbReference type="Gene3D" id="1.25.40.10">
    <property type="entry name" value="Tetratricopeptide repeat domain"/>
    <property type="match status" value="1"/>
</dbReference>
<evidence type="ECO:0000313" key="1">
    <source>
        <dbReference type="EMBL" id="EFC44769.1"/>
    </source>
</evidence>
<dbReference type="InParanoid" id="D2VEB6"/>
<sequence length="450" mass="51772">MIALSVVGDGHGSSPGGFHPDHSVSYSLDSLASSFIGNEINETDESKKINKYELPSYSSSIHDNSFSKIESFTNRMKKNFHKKKAKNQIDLIKSIESYEKALEFCLKTNDNASAAGKLHVYIGNLYMKRYLERFQKASQRKWNNLEDLGLNRPFKNESPEKEYCVEEIITLISDRSFIMNQFISYEKDLLLFSETLSNTITLERNELAYTALHHYLKGLSNFPLNINSYLGMAKLFSLYGMYFYSIPLFKRCIDMVRACRKKKNPKLFKFITEESYTSASEELAKCYLNIGNYKNSVYLFKKALSKKEFKDSSLLGYLAISLFELNPTKNRAESLHCLKLAITNSPDLGFPYACLAFINYEIPEQPKDDILDLFISSLEKSTNDPIVNHYYSKYLMNEKRFDKAFNLLRDAYMNSPPNIELYISLSKSLELIGQSSSFLQEKIKSIQVLT</sequence>
<reference evidence="1 2" key="1">
    <citation type="journal article" date="2010" name="Cell">
        <title>The genome of Naegleria gruberi illuminates early eukaryotic versatility.</title>
        <authorList>
            <person name="Fritz-Laylin L.K."/>
            <person name="Prochnik S.E."/>
            <person name="Ginger M.L."/>
            <person name="Dacks J.B."/>
            <person name="Carpenter M.L."/>
            <person name="Field M.C."/>
            <person name="Kuo A."/>
            <person name="Paredez A."/>
            <person name="Chapman J."/>
            <person name="Pham J."/>
            <person name="Shu S."/>
            <person name="Neupane R."/>
            <person name="Cipriano M."/>
            <person name="Mancuso J."/>
            <person name="Tu H."/>
            <person name="Salamov A."/>
            <person name="Lindquist E."/>
            <person name="Shapiro H."/>
            <person name="Lucas S."/>
            <person name="Grigoriev I.V."/>
            <person name="Cande W.Z."/>
            <person name="Fulton C."/>
            <person name="Rokhsar D.S."/>
            <person name="Dawson S.C."/>
        </authorList>
    </citation>
    <scope>NUCLEOTIDE SEQUENCE [LARGE SCALE GENOMIC DNA]</scope>
    <source>
        <strain evidence="1 2">NEG-M</strain>
    </source>
</reference>
<organism evidence="2">
    <name type="scientific">Naegleria gruberi</name>
    <name type="common">Amoeba</name>
    <dbReference type="NCBI Taxonomy" id="5762"/>
    <lineage>
        <taxon>Eukaryota</taxon>
        <taxon>Discoba</taxon>
        <taxon>Heterolobosea</taxon>
        <taxon>Tetramitia</taxon>
        <taxon>Eutetramitia</taxon>
        <taxon>Vahlkampfiidae</taxon>
        <taxon>Naegleria</taxon>
    </lineage>
</organism>
<dbReference type="InterPro" id="IPR011990">
    <property type="entry name" value="TPR-like_helical_dom_sf"/>
</dbReference>
<dbReference type="AlphaFoldDB" id="D2VEB6"/>
<gene>
    <name evidence="1" type="ORF">NAEGRDRAFT_67221</name>
</gene>
<dbReference type="RefSeq" id="XP_002677513.1">
    <property type="nucleotide sequence ID" value="XM_002677467.1"/>
</dbReference>
<dbReference type="VEuPathDB" id="AmoebaDB:NAEGRDRAFT_67221"/>
<evidence type="ECO:0000313" key="2">
    <source>
        <dbReference type="Proteomes" id="UP000006671"/>
    </source>
</evidence>
<keyword evidence="2" id="KW-1185">Reference proteome</keyword>
<accession>D2VEB6</accession>